<dbReference type="AlphaFoldDB" id="A0A1Y1ZJB0"/>
<reference evidence="2 3" key="1">
    <citation type="submission" date="2016-07" db="EMBL/GenBank/DDBJ databases">
        <title>Pervasive Adenine N6-methylation of Active Genes in Fungi.</title>
        <authorList>
            <consortium name="DOE Joint Genome Institute"/>
            <person name="Mondo S.J."/>
            <person name="Dannebaum R.O."/>
            <person name="Kuo R.C."/>
            <person name="Labutti K."/>
            <person name="Haridas S."/>
            <person name="Kuo A."/>
            <person name="Salamov A."/>
            <person name="Ahrendt S.R."/>
            <person name="Lipzen A."/>
            <person name="Sullivan W."/>
            <person name="Andreopoulos W.B."/>
            <person name="Clum A."/>
            <person name="Lindquist E."/>
            <person name="Daum C."/>
            <person name="Ramamoorthy G.K."/>
            <person name="Gryganskyi A."/>
            <person name="Culley D."/>
            <person name="Magnuson J.K."/>
            <person name="James T.Y."/>
            <person name="O'Malley M.A."/>
            <person name="Stajich J.E."/>
            <person name="Spatafora J.W."/>
            <person name="Visel A."/>
            <person name="Grigoriev I.V."/>
        </authorList>
    </citation>
    <scope>NUCLEOTIDE SEQUENCE [LARGE SCALE GENOMIC DNA]</scope>
    <source>
        <strain evidence="2 3">CBS 115471</strain>
    </source>
</reference>
<proteinExistence type="predicted"/>
<dbReference type="EMBL" id="MCFA01000074">
    <property type="protein sequence ID" value="ORY10323.1"/>
    <property type="molecule type" value="Genomic_DNA"/>
</dbReference>
<dbReference type="Proteomes" id="UP000193144">
    <property type="component" value="Unassembled WGS sequence"/>
</dbReference>
<feature type="region of interest" description="Disordered" evidence="1">
    <location>
        <begin position="1"/>
        <end position="22"/>
    </location>
</feature>
<keyword evidence="3" id="KW-1185">Reference proteome</keyword>
<comment type="caution">
    <text evidence="2">The sequence shown here is derived from an EMBL/GenBank/DDBJ whole genome shotgun (WGS) entry which is preliminary data.</text>
</comment>
<name>A0A1Y1ZJB0_9PLEO</name>
<accession>A0A1Y1ZJB0</accession>
<evidence type="ECO:0000256" key="1">
    <source>
        <dbReference type="SAM" id="MobiDB-lite"/>
    </source>
</evidence>
<protein>
    <submittedName>
        <fullName evidence="2">Uncharacterized protein</fullName>
    </submittedName>
</protein>
<evidence type="ECO:0000313" key="3">
    <source>
        <dbReference type="Proteomes" id="UP000193144"/>
    </source>
</evidence>
<gene>
    <name evidence="2" type="ORF">BCR34DRAFT_352052</name>
</gene>
<evidence type="ECO:0000313" key="2">
    <source>
        <dbReference type="EMBL" id="ORY10323.1"/>
    </source>
</evidence>
<organism evidence="2 3">
    <name type="scientific">Clohesyomyces aquaticus</name>
    <dbReference type="NCBI Taxonomy" id="1231657"/>
    <lineage>
        <taxon>Eukaryota</taxon>
        <taxon>Fungi</taxon>
        <taxon>Dikarya</taxon>
        <taxon>Ascomycota</taxon>
        <taxon>Pezizomycotina</taxon>
        <taxon>Dothideomycetes</taxon>
        <taxon>Pleosporomycetidae</taxon>
        <taxon>Pleosporales</taxon>
        <taxon>Lindgomycetaceae</taxon>
        <taxon>Clohesyomyces</taxon>
    </lineage>
</organism>
<sequence>MDIKSSGFPSLHKAPPSMVQSSLSHSPFDFDSLGEIRHGTKMTIIHCEEPHCDWIRLGRLTGLQNVPNLLPNPDLSGIRVSLINSSTFSLNCLCDSGILDNSISDINSPRHTSHTTLLCMTSISKMRMATQLSIRSIAVFSHFCGTSFSVTLNS</sequence>